<dbReference type="OrthoDB" id="4068713at2"/>
<dbReference type="SUPFAM" id="SSF46785">
    <property type="entry name" value="Winged helix' DNA-binding domain"/>
    <property type="match status" value="2"/>
</dbReference>
<dbReference type="InterPro" id="IPR036388">
    <property type="entry name" value="WH-like_DNA-bd_sf"/>
</dbReference>
<dbReference type="InterPro" id="IPR005471">
    <property type="entry name" value="Tscrpt_reg_IclR_N"/>
</dbReference>
<reference evidence="7 8" key="1">
    <citation type="submission" date="2012-08" db="EMBL/GenBank/DDBJ databases">
        <title>Whole genome shotgun sequence of Gordonia rhizosphera NBRC 16068.</title>
        <authorList>
            <person name="Takarada H."/>
            <person name="Isaki S."/>
            <person name="Hosoyama A."/>
            <person name="Tsuchikane K."/>
            <person name="Katsumata H."/>
            <person name="Baba S."/>
            <person name="Ohji S."/>
            <person name="Yamazaki S."/>
            <person name="Fujita N."/>
        </authorList>
    </citation>
    <scope>NUCLEOTIDE SEQUENCE [LARGE SCALE GENOMIC DNA]</scope>
    <source>
        <strain evidence="7 8">NBRC 16068</strain>
    </source>
</reference>
<dbReference type="Pfam" id="PF01614">
    <property type="entry name" value="IclR_C"/>
    <property type="match status" value="2"/>
</dbReference>
<dbReference type="EMBL" id="BAHC01000125">
    <property type="protein sequence ID" value="GAB91197.1"/>
    <property type="molecule type" value="Genomic_DNA"/>
</dbReference>
<dbReference type="Gene3D" id="3.30.450.40">
    <property type="match status" value="2"/>
</dbReference>
<evidence type="ECO:0000256" key="1">
    <source>
        <dbReference type="ARBA" id="ARBA00023015"/>
    </source>
</evidence>
<dbReference type="STRING" id="1108045.GORHZ_125_00800"/>
<evidence type="ECO:0000259" key="6">
    <source>
        <dbReference type="PROSITE" id="PS51078"/>
    </source>
</evidence>
<evidence type="ECO:0000313" key="7">
    <source>
        <dbReference type="EMBL" id="GAB91197.1"/>
    </source>
</evidence>
<feature type="region of interest" description="Disordered" evidence="4">
    <location>
        <begin position="246"/>
        <end position="266"/>
    </location>
</feature>
<evidence type="ECO:0000256" key="3">
    <source>
        <dbReference type="ARBA" id="ARBA00023163"/>
    </source>
</evidence>
<comment type="caution">
    <text evidence="7">The sequence shown here is derived from an EMBL/GenBank/DDBJ whole genome shotgun (WGS) entry which is preliminary data.</text>
</comment>
<dbReference type="GO" id="GO:0003700">
    <property type="term" value="F:DNA-binding transcription factor activity"/>
    <property type="evidence" value="ECO:0007669"/>
    <property type="project" value="TreeGrafter"/>
</dbReference>
<accession>K6WG96</accession>
<sequence>MNSIQLLTKAGQIIDELARSGPSTPAELAKAVDEPRPSVYRIAAALDQLEIVRGGATGQLELGPGLLRWGDAVVEAFVDRRELHKQLRWVREQVGMNAYFAVPGAGGLLCLDQEAGAVVDLRDLEPGRVLPLHAGAASHVALAFAPPEAQAELLASADFEPLASGTPTGIAELRALLESTVTRGFSVADSEIVDGIASVAVPVRRDDVLVGVVSVAGLRASVVPQADSAAQVLEIAARAIADSMKRPVPPGPLSRGGADSAGERSGTRSPALILKAGALMEALAAERVATSARLTELTSEPASSVYRMLASLVELGWVEQITPRGAYRVGGKLLTLASELLRGLDIRKAARPILEEIHAATGETTFLCVRNGPRAVCIERIDGVRVNSTVLQLGRSLPLHVGAAPRALLAFEEKGAWDEYASIASSSEDLRRDAVSRSELYAQLEAIREAGLAISDNTVTPGIAAIGAPIFDHYGRVAASLSVSGLRDGILAAPDEGRSVAELVRWGARELSRYLGWVYPALGEHRHDPAATRGP</sequence>
<dbReference type="eggNOG" id="COG1414">
    <property type="taxonomic scope" value="Bacteria"/>
</dbReference>
<keyword evidence="2" id="KW-0238">DNA-binding</keyword>
<organism evidence="7 8">
    <name type="scientific">Gordonia rhizosphera NBRC 16068</name>
    <dbReference type="NCBI Taxonomy" id="1108045"/>
    <lineage>
        <taxon>Bacteria</taxon>
        <taxon>Bacillati</taxon>
        <taxon>Actinomycetota</taxon>
        <taxon>Actinomycetes</taxon>
        <taxon>Mycobacteriales</taxon>
        <taxon>Gordoniaceae</taxon>
        <taxon>Gordonia</taxon>
    </lineage>
</organism>
<evidence type="ECO:0000256" key="2">
    <source>
        <dbReference type="ARBA" id="ARBA00023125"/>
    </source>
</evidence>
<dbReference type="Gene3D" id="1.10.10.10">
    <property type="entry name" value="Winged helix-like DNA-binding domain superfamily/Winged helix DNA-binding domain"/>
    <property type="match status" value="2"/>
</dbReference>
<dbReference type="InterPro" id="IPR014757">
    <property type="entry name" value="Tscrpt_reg_IclR_C"/>
</dbReference>
<feature type="domain" description="HTH iclR-type" evidence="5">
    <location>
        <begin position="270"/>
        <end position="331"/>
    </location>
</feature>
<dbReference type="PANTHER" id="PTHR30136">
    <property type="entry name" value="HELIX-TURN-HELIX TRANSCRIPTIONAL REGULATOR, ICLR FAMILY"/>
    <property type="match status" value="1"/>
</dbReference>
<keyword evidence="3" id="KW-0804">Transcription</keyword>
<keyword evidence="1" id="KW-0805">Transcription regulation</keyword>
<dbReference type="SMART" id="SM00346">
    <property type="entry name" value="HTH_ICLR"/>
    <property type="match status" value="2"/>
</dbReference>
<evidence type="ECO:0000313" key="8">
    <source>
        <dbReference type="Proteomes" id="UP000008363"/>
    </source>
</evidence>
<proteinExistence type="predicted"/>
<feature type="domain" description="IclR-ED" evidence="6">
    <location>
        <begin position="65"/>
        <end position="246"/>
    </location>
</feature>
<dbReference type="PANTHER" id="PTHR30136:SF8">
    <property type="entry name" value="TRANSCRIPTIONAL REGULATORY PROTEIN"/>
    <property type="match status" value="1"/>
</dbReference>
<name>K6WG96_9ACTN</name>
<protein>
    <submittedName>
        <fullName evidence="7">Putative IclR family transcriptional regulator</fullName>
    </submittedName>
</protein>
<dbReference type="RefSeq" id="WP_006334485.1">
    <property type="nucleotide sequence ID" value="NZ_BAHC01000125.1"/>
</dbReference>
<dbReference type="InterPro" id="IPR029016">
    <property type="entry name" value="GAF-like_dom_sf"/>
</dbReference>
<dbReference type="SUPFAM" id="SSF55781">
    <property type="entry name" value="GAF domain-like"/>
    <property type="match status" value="2"/>
</dbReference>
<dbReference type="PROSITE" id="PS51077">
    <property type="entry name" value="HTH_ICLR"/>
    <property type="match status" value="1"/>
</dbReference>
<dbReference type="InterPro" id="IPR050707">
    <property type="entry name" value="HTH_MetabolicPath_Reg"/>
</dbReference>
<dbReference type="AlphaFoldDB" id="K6WG96"/>
<dbReference type="InterPro" id="IPR036390">
    <property type="entry name" value="WH_DNA-bd_sf"/>
</dbReference>
<evidence type="ECO:0000256" key="4">
    <source>
        <dbReference type="SAM" id="MobiDB-lite"/>
    </source>
</evidence>
<evidence type="ECO:0000259" key="5">
    <source>
        <dbReference type="PROSITE" id="PS51077"/>
    </source>
</evidence>
<dbReference type="GO" id="GO:0003677">
    <property type="term" value="F:DNA binding"/>
    <property type="evidence" value="ECO:0007669"/>
    <property type="project" value="UniProtKB-KW"/>
</dbReference>
<keyword evidence="8" id="KW-1185">Reference proteome</keyword>
<dbReference type="GO" id="GO:0045892">
    <property type="term" value="P:negative regulation of DNA-templated transcription"/>
    <property type="evidence" value="ECO:0007669"/>
    <property type="project" value="TreeGrafter"/>
</dbReference>
<dbReference type="Pfam" id="PF09339">
    <property type="entry name" value="HTH_IclR"/>
    <property type="match status" value="2"/>
</dbReference>
<dbReference type="PROSITE" id="PS51078">
    <property type="entry name" value="ICLR_ED"/>
    <property type="match status" value="2"/>
</dbReference>
<feature type="domain" description="IclR-ED" evidence="6">
    <location>
        <begin position="332"/>
        <end position="517"/>
    </location>
</feature>
<gene>
    <name evidence="7" type="ORF">GORHZ_125_00800</name>
</gene>
<dbReference type="Proteomes" id="UP000008363">
    <property type="component" value="Unassembled WGS sequence"/>
</dbReference>